<dbReference type="EC" id="6.3.1.11" evidence="6"/>
<dbReference type="SUPFAM" id="SSF55931">
    <property type="entry name" value="Glutamine synthetase/guanido kinase"/>
    <property type="match status" value="1"/>
</dbReference>
<dbReference type="PROSITE" id="PS51987">
    <property type="entry name" value="GS_CATALYTIC"/>
    <property type="match status" value="1"/>
</dbReference>
<dbReference type="GO" id="GO:0004356">
    <property type="term" value="F:glutamine synthetase activity"/>
    <property type="evidence" value="ECO:0007669"/>
    <property type="project" value="InterPro"/>
</dbReference>
<evidence type="ECO:0000313" key="7">
    <source>
        <dbReference type="Proteomes" id="UP000251211"/>
    </source>
</evidence>
<keyword evidence="2 6" id="KW-0436">Ligase</keyword>
<dbReference type="SMART" id="SM01230">
    <property type="entry name" value="Gln-synt_C"/>
    <property type="match status" value="1"/>
</dbReference>
<dbReference type="InterPro" id="IPR008146">
    <property type="entry name" value="Gln_synth_cat_dom"/>
</dbReference>
<dbReference type="Gene3D" id="3.30.590.10">
    <property type="entry name" value="Glutamine synthetase/guanido kinase, catalytic domain"/>
    <property type="match status" value="1"/>
</dbReference>
<comment type="caution">
    <text evidence="6">The sequence shown here is derived from an EMBL/GenBank/DDBJ whole genome shotgun (WGS) entry which is preliminary data.</text>
</comment>
<reference evidence="6 7" key="1">
    <citation type="submission" date="2018-06" db="EMBL/GenBank/DDBJ databases">
        <authorList>
            <consortium name="Pathogen Informatics"/>
            <person name="Doyle S."/>
        </authorList>
    </citation>
    <scope>NUCLEOTIDE SEQUENCE [LARGE SCALE GENOMIC DNA]</scope>
    <source>
        <strain evidence="6 7">NCTC13229</strain>
    </source>
</reference>
<protein>
    <submittedName>
        <fullName evidence="6">Glutamine synthetase I</fullName>
        <ecNumber evidence="6">6.3.1.11</ecNumber>
    </submittedName>
</protein>
<dbReference type="GO" id="GO:0034024">
    <property type="term" value="F:glutamate-putrescine ligase activity"/>
    <property type="evidence" value="ECO:0007669"/>
    <property type="project" value="UniProtKB-EC"/>
</dbReference>
<dbReference type="Pfam" id="PF00120">
    <property type="entry name" value="Gln-synt_C"/>
    <property type="match status" value="1"/>
</dbReference>
<name>A0AB38F6D2_RHOWR</name>
<dbReference type="Gene3D" id="3.10.20.70">
    <property type="entry name" value="Glutamine synthetase, N-terminal domain"/>
    <property type="match status" value="1"/>
</dbReference>
<dbReference type="GO" id="GO:0006542">
    <property type="term" value="P:glutamine biosynthetic process"/>
    <property type="evidence" value="ECO:0007669"/>
    <property type="project" value="InterPro"/>
</dbReference>
<dbReference type="InterPro" id="IPR014746">
    <property type="entry name" value="Gln_synth/guanido_kin_cat_dom"/>
</dbReference>
<evidence type="ECO:0000256" key="1">
    <source>
        <dbReference type="ARBA" id="ARBA00009897"/>
    </source>
</evidence>
<dbReference type="EMBL" id="UAUI01000001">
    <property type="protein sequence ID" value="SPZ35273.1"/>
    <property type="molecule type" value="Genomic_DNA"/>
</dbReference>
<dbReference type="SUPFAM" id="SSF54368">
    <property type="entry name" value="Glutamine synthetase, N-terminal domain"/>
    <property type="match status" value="1"/>
</dbReference>
<evidence type="ECO:0000256" key="4">
    <source>
        <dbReference type="RuleBase" id="RU000384"/>
    </source>
</evidence>
<dbReference type="RefSeq" id="WP_112298507.1">
    <property type="nucleotide sequence ID" value="NZ_QTTP01000001.1"/>
</dbReference>
<dbReference type="AlphaFoldDB" id="A0AB38F6D2"/>
<gene>
    <name evidence="6" type="primary">puuA</name>
    <name evidence="6" type="ORF">NCTC13229_00688</name>
</gene>
<accession>A0AB38F6D2</accession>
<feature type="domain" description="GS catalytic" evidence="5">
    <location>
        <begin position="145"/>
        <end position="473"/>
    </location>
</feature>
<dbReference type="InterPro" id="IPR036651">
    <property type="entry name" value="Gln_synt_N_sf"/>
</dbReference>
<sequence>MSIQIEDPAVGIVNSTRNNSTGRPVGVWSLSELAAAVDSGTITKVFLATADNAGRPLGEYVPARRFLRHVDDPAAFRIPLMIWQLDIEQNTDPNLEAVGGLSNGAPDCLLIPDLSTLRVLPWLPDTAFVICDPILADGSTLEIAPRQILKRQIARLAARGATVQVASELEFFLFEEGYEDSWEANYQRLTPASRYQAAYDPIASISVEPFIDAVVEQMGKAGIEIEGVSSEYGLGQQEINLTHTDALEMADRHFIYKFGVKAIAARLGRAATFMAKWDAASVGSSCHIHTSLWSLDGNTPLGDQPIFDSFLAGLVGESRRMCLLYAPNINSYRRFQPHSFAPTTVACGDDNRTMSFRTVGDGPQRRVENRIPGADVNPYIAIAGAIAAGVHGIERDLPMPDLVDGDGYTRDDLPQLPTSIDEAIALFASSDAAKEGLGPEVYSHLLTVGRGEQRAFLTQAVTDWERRRYFERT</sequence>
<evidence type="ECO:0000259" key="5">
    <source>
        <dbReference type="PROSITE" id="PS51987"/>
    </source>
</evidence>
<dbReference type="PANTHER" id="PTHR43785">
    <property type="entry name" value="GAMMA-GLUTAMYLPUTRESCINE SYNTHETASE"/>
    <property type="match status" value="1"/>
</dbReference>
<dbReference type="PANTHER" id="PTHR43785:SF12">
    <property type="entry name" value="TYPE-1 GLUTAMINE SYNTHETASE 2"/>
    <property type="match status" value="1"/>
</dbReference>
<comment type="similarity">
    <text evidence="1 3 4">Belongs to the glutamine synthetase family.</text>
</comment>
<dbReference type="Proteomes" id="UP000251211">
    <property type="component" value="Unassembled WGS sequence"/>
</dbReference>
<evidence type="ECO:0000256" key="3">
    <source>
        <dbReference type="PROSITE-ProRule" id="PRU01331"/>
    </source>
</evidence>
<evidence type="ECO:0000313" key="6">
    <source>
        <dbReference type="EMBL" id="SPZ35273.1"/>
    </source>
</evidence>
<proteinExistence type="inferred from homology"/>
<organism evidence="6 7">
    <name type="scientific">Rhodococcus wratislaviensis</name>
    <name type="common">Tsukamurella wratislaviensis</name>
    <dbReference type="NCBI Taxonomy" id="44752"/>
    <lineage>
        <taxon>Bacteria</taxon>
        <taxon>Bacillati</taxon>
        <taxon>Actinomycetota</taxon>
        <taxon>Actinomycetes</taxon>
        <taxon>Mycobacteriales</taxon>
        <taxon>Nocardiaceae</taxon>
        <taxon>Rhodococcus</taxon>
    </lineage>
</organism>
<evidence type="ECO:0000256" key="2">
    <source>
        <dbReference type="ARBA" id="ARBA00022598"/>
    </source>
</evidence>